<name>A0AA39XKY3_9PEZI</name>
<organism evidence="1 2">
    <name type="scientific">Bombardia bombarda</name>
    <dbReference type="NCBI Taxonomy" id="252184"/>
    <lineage>
        <taxon>Eukaryota</taxon>
        <taxon>Fungi</taxon>
        <taxon>Dikarya</taxon>
        <taxon>Ascomycota</taxon>
        <taxon>Pezizomycotina</taxon>
        <taxon>Sordariomycetes</taxon>
        <taxon>Sordariomycetidae</taxon>
        <taxon>Sordariales</taxon>
        <taxon>Lasiosphaeriaceae</taxon>
        <taxon>Bombardia</taxon>
    </lineage>
</organism>
<reference evidence="1" key="1">
    <citation type="submission" date="2023-06" db="EMBL/GenBank/DDBJ databases">
        <title>Genome-scale phylogeny and comparative genomics of the fungal order Sordariales.</title>
        <authorList>
            <consortium name="Lawrence Berkeley National Laboratory"/>
            <person name="Hensen N."/>
            <person name="Bonometti L."/>
            <person name="Westerberg I."/>
            <person name="Brannstrom I.O."/>
            <person name="Guillou S."/>
            <person name="Cros-Aarteil S."/>
            <person name="Calhoun S."/>
            <person name="Haridas S."/>
            <person name="Kuo A."/>
            <person name="Mondo S."/>
            <person name="Pangilinan J."/>
            <person name="Riley R."/>
            <person name="LaButti K."/>
            <person name="Andreopoulos B."/>
            <person name="Lipzen A."/>
            <person name="Chen C."/>
            <person name="Yanf M."/>
            <person name="Daum C."/>
            <person name="Ng V."/>
            <person name="Clum A."/>
            <person name="Steindorff A."/>
            <person name="Ohm R."/>
            <person name="Martin F."/>
            <person name="Silar P."/>
            <person name="Natvig D."/>
            <person name="Lalanne C."/>
            <person name="Gautier V."/>
            <person name="Ament-velasquez S.L."/>
            <person name="Kruys A."/>
            <person name="Hutchinson M.I."/>
            <person name="Powell A.J."/>
            <person name="Barry K."/>
            <person name="Miller A.N."/>
            <person name="Grigoriev I.V."/>
            <person name="Debuchy R."/>
            <person name="Gladieux P."/>
            <person name="Thoren M.H."/>
            <person name="Johannesson H."/>
        </authorList>
    </citation>
    <scope>NUCLEOTIDE SEQUENCE</scope>
    <source>
        <strain evidence="1">SMH3391-2</strain>
    </source>
</reference>
<dbReference type="EMBL" id="JAULSR010000001">
    <property type="protein sequence ID" value="KAK0635909.1"/>
    <property type="molecule type" value="Genomic_DNA"/>
</dbReference>
<sequence>MYFTFCFFSSGIVAAGNIPCFNIPAACSSTSQNTEIIHWRLNPFFRTLSLGLTATLVAAHPAYHIENNVLF</sequence>
<comment type="caution">
    <text evidence="1">The sequence shown here is derived from an EMBL/GenBank/DDBJ whole genome shotgun (WGS) entry which is preliminary data.</text>
</comment>
<dbReference type="Proteomes" id="UP001174934">
    <property type="component" value="Unassembled WGS sequence"/>
</dbReference>
<evidence type="ECO:0000313" key="1">
    <source>
        <dbReference type="EMBL" id="KAK0635909.1"/>
    </source>
</evidence>
<evidence type="ECO:0000313" key="2">
    <source>
        <dbReference type="Proteomes" id="UP001174934"/>
    </source>
</evidence>
<protein>
    <submittedName>
        <fullName evidence="1">Uncharacterized protein</fullName>
    </submittedName>
</protein>
<gene>
    <name evidence="1" type="ORF">B0T17DRAFT_62953</name>
</gene>
<dbReference type="AlphaFoldDB" id="A0AA39XKY3"/>
<proteinExistence type="predicted"/>
<accession>A0AA39XKY3</accession>
<keyword evidence="2" id="KW-1185">Reference proteome</keyword>